<sequence length="328" mass="37193">MNQRQIPKEHHGFLPGRSIQSNLPSCLLQWTSEVERGNTLDAIYLDFCKAFDRVPKRRLLHKLGHVGVSGLLLKWLEAYLSDSTFRVKVGDSLSRSAEVLSGVPQGFVVGPLLFIVYTADLGNIITSPFAMYPDDIKLYKKSSNSLLLQEDLFRIGNWSGDWLLPLNNDKCNVLHIGNNNPKYRYNLDGKQLTQLSCCRDLGIITDSGLTCSHHVACIVKKAHSLLSLLRKTFCKISPLVLPKLYKTHVRPILEFCNFGWGLVLQRDINQLESVQPRATRIPFGRIRPQYHERLSQMQLTTLSERDIRGDLITTYQAVNNPSSPICHL</sequence>
<dbReference type="Proteomes" id="UP001168821">
    <property type="component" value="Unassembled WGS sequence"/>
</dbReference>
<dbReference type="Pfam" id="PF00078">
    <property type="entry name" value="RVT_1"/>
    <property type="match status" value="1"/>
</dbReference>
<comment type="caution">
    <text evidence="2">The sequence shown here is derived from an EMBL/GenBank/DDBJ whole genome shotgun (WGS) entry which is preliminary data.</text>
</comment>
<feature type="domain" description="Reverse transcriptase" evidence="1">
    <location>
        <begin position="1"/>
        <end position="192"/>
    </location>
</feature>
<organism evidence="2 3">
    <name type="scientific">Zophobas morio</name>
    <dbReference type="NCBI Taxonomy" id="2755281"/>
    <lineage>
        <taxon>Eukaryota</taxon>
        <taxon>Metazoa</taxon>
        <taxon>Ecdysozoa</taxon>
        <taxon>Arthropoda</taxon>
        <taxon>Hexapoda</taxon>
        <taxon>Insecta</taxon>
        <taxon>Pterygota</taxon>
        <taxon>Neoptera</taxon>
        <taxon>Endopterygota</taxon>
        <taxon>Coleoptera</taxon>
        <taxon>Polyphaga</taxon>
        <taxon>Cucujiformia</taxon>
        <taxon>Tenebrionidae</taxon>
        <taxon>Zophobas</taxon>
    </lineage>
</organism>
<dbReference type="PRINTS" id="PR01345">
    <property type="entry name" value="CERVTRCPTASE"/>
</dbReference>
<accession>A0AA38IE15</accession>
<evidence type="ECO:0000313" key="3">
    <source>
        <dbReference type="Proteomes" id="UP001168821"/>
    </source>
</evidence>
<dbReference type="InterPro" id="IPR000477">
    <property type="entry name" value="RT_dom"/>
</dbReference>
<dbReference type="PROSITE" id="PS50878">
    <property type="entry name" value="RT_POL"/>
    <property type="match status" value="1"/>
</dbReference>
<reference evidence="2" key="1">
    <citation type="journal article" date="2023" name="G3 (Bethesda)">
        <title>Whole genome assemblies of Zophobas morio and Tenebrio molitor.</title>
        <authorList>
            <person name="Kaur S."/>
            <person name="Stinson S.A."/>
            <person name="diCenzo G.C."/>
        </authorList>
    </citation>
    <scope>NUCLEOTIDE SEQUENCE</scope>
    <source>
        <strain evidence="2">QUZm001</strain>
    </source>
</reference>
<dbReference type="AlphaFoldDB" id="A0AA38IE15"/>
<dbReference type="EMBL" id="JALNTZ010000005">
    <property type="protein sequence ID" value="KAJ3652364.1"/>
    <property type="molecule type" value="Genomic_DNA"/>
</dbReference>
<proteinExistence type="predicted"/>
<keyword evidence="3" id="KW-1185">Reference proteome</keyword>
<evidence type="ECO:0000313" key="2">
    <source>
        <dbReference type="EMBL" id="KAJ3652364.1"/>
    </source>
</evidence>
<evidence type="ECO:0000259" key="1">
    <source>
        <dbReference type="PROSITE" id="PS50878"/>
    </source>
</evidence>
<dbReference type="PANTHER" id="PTHR33332">
    <property type="entry name" value="REVERSE TRANSCRIPTASE DOMAIN-CONTAINING PROTEIN"/>
    <property type="match status" value="1"/>
</dbReference>
<gene>
    <name evidence="2" type="ORF">Zmor_018337</name>
</gene>
<protein>
    <recommendedName>
        <fullName evidence="1">Reverse transcriptase domain-containing protein</fullName>
    </recommendedName>
</protein>
<name>A0AA38IE15_9CUCU</name>